<dbReference type="Pfam" id="PF20388">
    <property type="entry name" value="DUF6683"/>
    <property type="match status" value="1"/>
</dbReference>
<reference evidence="1 2" key="1">
    <citation type="journal article" date="2006" name="Int. J. Syst. Evol. Microbiol.">
        <title>Costertonia aggregata gen. nov., sp. nov., a mesophilic marine bacterium of the family Flavobacteriaceae, isolated from a mature biofilm.</title>
        <authorList>
            <person name="Kwon K.K."/>
            <person name="Lee Y.K."/>
            <person name="Lee H.K."/>
        </authorList>
    </citation>
    <scope>NUCLEOTIDE SEQUENCE [LARGE SCALE GENOMIC DNA]</scope>
    <source>
        <strain evidence="1 2">KCCM 42265</strain>
    </source>
</reference>
<dbReference type="AlphaFoldDB" id="A0A7H9AKZ3"/>
<name>A0A7H9AKZ3_9FLAO</name>
<keyword evidence="2" id="KW-1185">Reference proteome</keyword>
<dbReference type="EMBL" id="CP058595">
    <property type="protein sequence ID" value="QLG44023.1"/>
    <property type="molecule type" value="Genomic_DNA"/>
</dbReference>
<dbReference type="RefSeq" id="WP_179240359.1">
    <property type="nucleotide sequence ID" value="NZ_CP058595.1"/>
</dbReference>
<dbReference type="Proteomes" id="UP000509302">
    <property type="component" value="Chromosome"/>
</dbReference>
<organism evidence="1 2">
    <name type="scientific">Costertonia aggregata</name>
    <dbReference type="NCBI Taxonomy" id="343403"/>
    <lineage>
        <taxon>Bacteria</taxon>
        <taxon>Pseudomonadati</taxon>
        <taxon>Bacteroidota</taxon>
        <taxon>Flavobacteriia</taxon>
        <taxon>Flavobacteriales</taxon>
        <taxon>Flavobacteriaceae</taxon>
        <taxon>Costertonia</taxon>
    </lineage>
</organism>
<protein>
    <submittedName>
        <fullName evidence="1">Uncharacterized protein</fullName>
    </submittedName>
</protein>
<dbReference type="InterPro" id="IPR046505">
    <property type="entry name" value="DUF6683"/>
</dbReference>
<accession>A0A7H9AKZ3</accession>
<gene>
    <name evidence="1" type="ORF">HYG79_01205</name>
</gene>
<dbReference type="KEGG" id="cagg:HYG79_01205"/>
<proteinExistence type="predicted"/>
<sequence length="402" mass="46121">MKIQLGFLLTFLFFHTTVIYSQISYSPNNTIRNTIRKEIWKELKLKTPQKQKFLLGLVFNSNEPFVKYEKAAKQRGWEPYEIATAAAFFRVVCSEVVQGEDYTETQYKQIYEQFKKDFSRDNIDSKRTDIFKQRKYDALILKAFWVASMFELAKKNSPEIQKLAEQLLQENPLVDSNSIQIQEEVDAFEDASPTVSAPNTQSPPLADALSKIEDVILRTVTSYGLNGVYINNEVNILYKNGDVFTNPFKPLESFDIAASKKKNPKKWDRWAKKGNTLYVTRSKNGKTYDWKKFFPLRKASKGFTLNGKFNTSDPFGGATVINVSTVVFDDKGRFAWVTVKGGSTNWKSIYSKSTSAGRYEINTYTITLKYNNGKAESLFFGLYPKDNEHFIIGSSHFVPVQK</sequence>
<evidence type="ECO:0000313" key="1">
    <source>
        <dbReference type="EMBL" id="QLG44023.1"/>
    </source>
</evidence>
<evidence type="ECO:0000313" key="2">
    <source>
        <dbReference type="Proteomes" id="UP000509302"/>
    </source>
</evidence>